<keyword evidence="2" id="KW-1185">Reference proteome</keyword>
<gene>
    <name evidence="1" type="ORF">GCM10023351_01280</name>
</gene>
<dbReference type="EMBL" id="BAABKO010000001">
    <property type="protein sequence ID" value="GAA4762585.1"/>
    <property type="molecule type" value="Genomic_DNA"/>
</dbReference>
<organism evidence="1 2">
    <name type="scientific">Microbacterium gilvum</name>
    <dbReference type="NCBI Taxonomy" id="1336204"/>
    <lineage>
        <taxon>Bacteria</taxon>
        <taxon>Bacillati</taxon>
        <taxon>Actinomycetota</taxon>
        <taxon>Actinomycetes</taxon>
        <taxon>Micrococcales</taxon>
        <taxon>Microbacteriaceae</taxon>
        <taxon>Microbacterium</taxon>
    </lineage>
</organism>
<reference evidence="2" key="1">
    <citation type="journal article" date="2019" name="Int. J. Syst. Evol. Microbiol.">
        <title>The Global Catalogue of Microorganisms (GCM) 10K type strain sequencing project: providing services to taxonomists for standard genome sequencing and annotation.</title>
        <authorList>
            <consortium name="The Broad Institute Genomics Platform"/>
            <consortium name="The Broad Institute Genome Sequencing Center for Infectious Disease"/>
            <person name="Wu L."/>
            <person name="Ma J."/>
        </authorList>
    </citation>
    <scope>NUCLEOTIDE SEQUENCE [LARGE SCALE GENOMIC DNA]</scope>
    <source>
        <strain evidence="2">JCM 18537</strain>
    </source>
</reference>
<sequence length="191" mass="19627">MSKLNTTVVLQDPARRTVILGSDSEIPEWAERAITNPDVWEEAPERGDWLEGDDDGEIVELVGEPVRDERFAEAEHAVHEAGVSEDAAESAALAVLALAEAGSVSLAEAAGAVAAALGAFGLASQEGTGEQSVTEGQLAAPPKSGNGSSADAWRAYGIAAAELRGLNIEIPEGASRSEIVEALEGAGIPTE</sequence>
<comment type="caution">
    <text evidence="1">The sequence shown here is derived from an EMBL/GenBank/DDBJ whole genome shotgun (WGS) entry which is preliminary data.</text>
</comment>
<proteinExistence type="predicted"/>
<evidence type="ECO:0000313" key="2">
    <source>
        <dbReference type="Proteomes" id="UP001501645"/>
    </source>
</evidence>
<name>A0ABP8ZQK1_9MICO</name>
<accession>A0ABP8ZQK1</accession>
<dbReference type="RefSeq" id="WP_345434876.1">
    <property type="nucleotide sequence ID" value="NZ_BAABKO010000001.1"/>
</dbReference>
<evidence type="ECO:0000313" key="1">
    <source>
        <dbReference type="EMBL" id="GAA4762585.1"/>
    </source>
</evidence>
<protein>
    <submittedName>
        <fullName evidence="1">Uncharacterized protein</fullName>
    </submittedName>
</protein>
<dbReference type="Proteomes" id="UP001501645">
    <property type="component" value="Unassembled WGS sequence"/>
</dbReference>